<dbReference type="FunFam" id="2.60.40.10:FF:000829">
    <property type="entry name" value="Sialic acid-binding Ig-like lectin 8"/>
    <property type="match status" value="1"/>
</dbReference>
<reference evidence="16 17" key="1">
    <citation type="journal article" date="2020" name="Nat. Commun.">
        <title>Donkey genomes provide new insights into domestication and selection for coat color.</title>
        <authorList>
            <person name="Wang"/>
            <person name="C."/>
            <person name="Li"/>
            <person name="H."/>
            <person name="Guo"/>
            <person name="Y."/>
            <person name="Huang"/>
            <person name="J."/>
            <person name="Sun"/>
            <person name="Y."/>
            <person name="Min"/>
            <person name="J."/>
            <person name="Wang"/>
            <person name="J."/>
            <person name="Fang"/>
            <person name="X."/>
            <person name="Zhao"/>
            <person name="Z."/>
            <person name="Wang"/>
            <person name="S."/>
            <person name="Zhang"/>
            <person name="Y."/>
            <person name="Liu"/>
            <person name="Q."/>
            <person name="Jiang"/>
            <person name="Q."/>
            <person name="Wang"/>
            <person name="X."/>
            <person name="Guo"/>
            <person name="Y."/>
            <person name="Yang"/>
            <person name="C."/>
            <person name="Wang"/>
            <person name="Y."/>
            <person name="Tian"/>
            <person name="F."/>
            <person name="Zhuang"/>
            <person name="G."/>
            <person name="Fan"/>
            <person name="Y."/>
            <person name="Gao"/>
            <person name="Q."/>
            <person name="Li"/>
            <person name="Y."/>
            <person name="Ju"/>
            <person name="Z."/>
            <person name="Li"/>
            <person name="J."/>
            <person name="Li"/>
            <person name="R."/>
            <person name="Hou"/>
            <person name="M."/>
            <person name="Yang"/>
            <person name="G."/>
            <person name="Liu"/>
            <person name="G."/>
            <person name="Liu"/>
            <person name="W."/>
            <person name="Guo"/>
            <person name="J."/>
            <person name="Pan"/>
            <person name="S."/>
            <person name="Fan"/>
            <person name="G."/>
            <person name="Zhang"/>
            <person name="W."/>
            <person name="Zhang"/>
            <person name="R."/>
            <person name="Yu"/>
            <person name="J."/>
            <person name="Zhang"/>
            <person name="X."/>
            <person name="Yin"/>
            <person name="Q."/>
            <person name="Ji"/>
            <person name="C."/>
            <person name="Jin"/>
            <person name="Y."/>
            <person name="Yue"/>
            <person name="G."/>
            <person name="Liu"/>
            <person name="M."/>
            <person name="Xu"/>
            <person name="J."/>
            <person name="Liu"/>
            <person name="S."/>
            <person name="Jordana"/>
            <person name="J."/>
            <person name="Noce"/>
            <person name="A."/>
            <person name="Amills"/>
            <person name="M."/>
            <person name="Wu"/>
            <person name="D.D."/>
            <person name="Li"/>
            <person name="S."/>
            <person name="Zhou"/>
            <person name="X. and Zhong"/>
            <person name="J."/>
        </authorList>
    </citation>
    <scope>NUCLEOTIDE SEQUENCE [LARGE SCALE GENOMIC DNA]</scope>
</reference>
<keyword evidence="9" id="KW-1015">Disulfide bond</keyword>
<dbReference type="PANTHER" id="PTHR12035">
    <property type="entry name" value="SIALIC ACID BINDING IMMUNOGLOBULIN-LIKE LECTIN"/>
    <property type="match status" value="1"/>
</dbReference>
<keyword evidence="10" id="KW-0325">Glycoprotein</keyword>
<evidence type="ECO:0000256" key="6">
    <source>
        <dbReference type="ARBA" id="ARBA00022889"/>
    </source>
</evidence>
<accession>A0A8C4LI55</accession>
<proteinExistence type="inferred from homology"/>
<evidence type="ECO:0000256" key="12">
    <source>
        <dbReference type="ARBA" id="ARBA00038361"/>
    </source>
</evidence>
<feature type="chain" id="PRO_5040496535" description="Ig-like domain-containing protein" evidence="14">
    <location>
        <begin position="16"/>
        <end position="398"/>
    </location>
</feature>
<feature type="domain" description="Ig-like" evidence="15">
    <location>
        <begin position="145"/>
        <end position="228"/>
    </location>
</feature>
<keyword evidence="4" id="KW-0430">Lectin</keyword>
<dbReference type="InterPro" id="IPR036179">
    <property type="entry name" value="Ig-like_dom_sf"/>
</dbReference>
<organism evidence="16 17">
    <name type="scientific">Equus asinus</name>
    <name type="common">Donkey</name>
    <name type="synonym">Equus africanus asinus</name>
    <dbReference type="NCBI Taxonomy" id="9793"/>
    <lineage>
        <taxon>Eukaryota</taxon>
        <taxon>Metazoa</taxon>
        <taxon>Chordata</taxon>
        <taxon>Craniata</taxon>
        <taxon>Vertebrata</taxon>
        <taxon>Euteleostomi</taxon>
        <taxon>Mammalia</taxon>
        <taxon>Eutheria</taxon>
        <taxon>Laurasiatheria</taxon>
        <taxon>Perissodactyla</taxon>
        <taxon>Equidae</taxon>
        <taxon>Equus</taxon>
    </lineage>
</organism>
<evidence type="ECO:0000256" key="3">
    <source>
        <dbReference type="ARBA" id="ARBA00022729"/>
    </source>
</evidence>
<keyword evidence="6" id="KW-0130">Cell adhesion</keyword>
<gene>
    <name evidence="16" type="primary">LOC123281229</name>
</gene>
<feature type="signal peptide" evidence="14">
    <location>
        <begin position="1"/>
        <end position="15"/>
    </location>
</feature>
<reference evidence="16" key="3">
    <citation type="submission" date="2025-09" db="UniProtKB">
        <authorList>
            <consortium name="Ensembl"/>
        </authorList>
    </citation>
    <scope>IDENTIFICATION</scope>
</reference>
<evidence type="ECO:0000256" key="1">
    <source>
        <dbReference type="ARBA" id="ARBA00004479"/>
    </source>
</evidence>
<dbReference type="InterPro" id="IPR003006">
    <property type="entry name" value="Ig/MHC_CS"/>
</dbReference>
<name>A0A8C4LI55_EQUAS</name>
<reference evidence="16" key="2">
    <citation type="submission" date="2025-08" db="UniProtKB">
        <authorList>
            <consortium name="Ensembl"/>
        </authorList>
    </citation>
    <scope>IDENTIFICATION</scope>
</reference>
<evidence type="ECO:0000256" key="14">
    <source>
        <dbReference type="SAM" id="SignalP"/>
    </source>
</evidence>
<evidence type="ECO:0000256" key="11">
    <source>
        <dbReference type="ARBA" id="ARBA00023319"/>
    </source>
</evidence>
<evidence type="ECO:0000256" key="9">
    <source>
        <dbReference type="ARBA" id="ARBA00023157"/>
    </source>
</evidence>
<feature type="transmembrane region" description="Helical" evidence="13">
    <location>
        <begin position="346"/>
        <end position="373"/>
    </location>
</feature>
<keyword evidence="17" id="KW-1185">Reference proteome</keyword>
<dbReference type="PROSITE" id="PS50835">
    <property type="entry name" value="IG_LIKE"/>
    <property type="match status" value="3"/>
</dbReference>
<dbReference type="PANTHER" id="PTHR12035:SF123">
    <property type="entry name" value="IG-LIKE DOMAIN-CONTAINING PROTEIN"/>
    <property type="match status" value="1"/>
</dbReference>
<dbReference type="InterPro" id="IPR007110">
    <property type="entry name" value="Ig-like_dom"/>
</dbReference>
<keyword evidence="2 13" id="KW-0812">Transmembrane</keyword>
<dbReference type="InterPro" id="IPR003599">
    <property type="entry name" value="Ig_sub"/>
</dbReference>
<dbReference type="SUPFAM" id="SSF48726">
    <property type="entry name" value="Immunoglobulin"/>
    <property type="match status" value="3"/>
</dbReference>
<dbReference type="InterPro" id="IPR013783">
    <property type="entry name" value="Ig-like_fold"/>
</dbReference>
<evidence type="ECO:0000256" key="13">
    <source>
        <dbReference type="SAM" id="Phobius"/>
    </source>
</evidence>
<dbReference type="PROSITE" id="PS00290">
    <property type="entry name" value="IG_MHC"/>
    <property type="match status" value="1"/>
</dbReference>
<protein>
    <recommendedName>
        <fullName evidence="15">Ig-like domain-containing protein</fullName>
    </recommendedName>
</protein>
<dbReference type="Proteomes" id="UP000694387">
    <property type="component" value="Chromosome 26"/>
</dbReference>
<sequence length="398" mass="43369">MLPLLLPLLWAGSLGHYDRSLLEVPESVTVQEGLCVTVPCSFSRLRRYWIHGTPTHGSWFRKGANPHQDAAVATNDPDRKVQEETQGRFHLLGSPQWYTCSLDITDAQKKDEGMYFFRADRVFHRPYDYRENQLSVHVTDLAETPDIHTQGTLESGQPNNITCTAPWACERGTPPTFSWIGVALTSLGPKTPNTSVLTLTLGPQDHGSNLTCRVTLPGAGVSAERTIQLNVSCECQARMAGFLRAVALGNGSSLPVKEGQSLRLVCVADSNPPAMLSWTRGSLPLSPSAPSNPGVLELPRVVLEDGGEFTCQAQHPGASYHSSVNLVVQGISCSCPHISGEQRGTWPLVLTLLRGALMGAGFLLTYGLTWIYYTRIAWAQGPQDHRAAWGQNPGAGRY</sequence>
<dbReference type="Pfam" id="PF13895">
    <property type="entry name" value="Ig_2"/>
    <property type="match status" value="1"/>
</dbReference>
<dbReference type="SMART" id="SM00409">
    <property type="entry name" value="IG"/>
    <property type="match status" value="3"/>
</dbReference>
<dbReference type="GO" id="GO:0007155">
    <property type="term" value="P:cell adhesion"/>
    <property type="evidence" value="ECO:0007669"/>
    <property type="project" value="UniProtKB-KW"/>
</dbReference>
<dbReference type="GO" id="GO:0033691">
    <property type="term" value="F:sialic acid binding"/>
    <property type="evidence" value="ECO:0007669"/>
    <property type="project" value="TreeGrafter"/>
</dbReference>
<dbReference type="AlphaFoldDB" id="A0A8C4LI55"/>
<evidence type="ECO:0000256" key="5">
    <source>
        <dbReference type="ARBA" id="ARBA00022737"/>
    </source>
</evidence>
<keyword evidence="7 13" id="KW-1133">Transmembrane helix</keyword>
<evidence type="ECO:0000256" key="8">
    <source>
        <dbReference type="ARBA" id="ARBA00023136"/>
    </source>
</evidence>
<dbReference type="SMART" id="SM00408">
    <property type="entry name" value="IGc2"/>
    <property type="match status" value="1"/>
</dbReference>
<feature type="domain" description="Ig-like" evidence="15">
    <location>
        <begin position="244"/>
        <end position="325"/>
    </location>
</feature>
<evidence type="ECO:0000256" key="4">
    <source>
        <dbReference type="ARBA" id="ARBA00022734"/>
    </source>
</evidence>
<keyword evidence="11" id="KW-0393">Immunoglobulin domain</keyword>
<evidence type="ECO:0000256" key="2">
    <source>
        <dbReference type="ARBA" id="ARBA00022692"/>
    </source>
</evidence>
<comment type="subcellular location">
    <subcellularLocation>
        <location evidence="1">Membrane</location>
        <topology evidence="1">Single-pass type I membrane protein</topology>
    </subcellularLocation>
</comment>
<dbReference type="GO" id="GO:0030246">
    <property type="term" value="F:carbohydrate binding"/>
    <property type="evidence" value="ECO:0007669"/>
    <property type="project" value="UniProtKB-KW"/>
</dbReference>
<keyword evidence="8 13" id="KW-0472">Membrane</keyword>
<evidence type="ECO:0000256" key="10">
    <source>
        <dbReference type="ARBA" id="ARBA00023180"/>
    </source>
</evidence>
<evidence type="ECO:0000313" key="17">
    <source>
        <dbReference type="Proteomes" id="UP000694387"/>
    </source>
</evidence>
<comment type="similarity">
    <text evidence="12">Belongs to the immunoglobulin superfamily. SIGLEC (sialic acid binding Ig-like lectin) family.</text>
</comment>
<evidence type="ECO:0000313" key="16">
    <source>
        <dbReference type="Ensembl" id="ENSEASP00005012282.2"/>
    </source>
</evidence>
<dbReference type="Gene3D" id="2.60.40.10">
    <property type="entry name" value="Immunoglobulins"/>
    <property type="match status" value="3"/>
</dbReference>
<dbReference type="GeneTree" id="ENSGT01150000286907"/>
<dbReference type="Ensembl" id="ENSEAST00005013341.2">
    <property type="protein sequence ID" value="ENSEASP00005012282.2"/>
    <property type="gene ID" value="ENSEASG00005008572.2"/>
</dbReference>
<keyword evidence="3 14" id="KW-0732">Signal</keyword>
<feature type="domain" description="Ig-like" evidence="15">
    <location>
        <begin position="3"/>
        <end position="135"/>
    </location>
</feature>
<dbReference type="InterPro" id="IPR013106">
    <property type="entry name" value="Ig_V-set"/>
</dbReference>
<dbReference type="GO" id="GO:0005886">
    <property type="term" value="C:plasma membrane"/>
    <property type="evidence" value="ECO:0007669"/>
    <property type="project" value="TreeGrafter"/>
</dbReference>
<dbReference type="InterPro" id="IPR051036">
    <property type="entry name" value="SIGLEC"/>
</dbReference>
<evidence type="ECO:0000259" key="15">
    <source>
        <dbReference type="PROSITE" id="PS50835"/>
    </source>
</evidence>
<dbReference type="InterPro" id="IPR003598">
    <property type="entry name" value="Ig_sub2"/>
</dbReference>
<dbReference type="Pfam" id="PF07686">
    <property type="entry name" value="V-set"/>
    <property type="match status" value="1"/>
</dbReference>
<keyword evidence="5" id="KW-0677">Repeat</keyword>
<evidence type="ECO:0000256" key="7">
    <source>
        <dbReference type="ARBA" id="ARBA00022989"/>
    </source>
</evidence>